<dbReference type="AlphaFoldDB" id="A0A453H7A8"/>
<dbReference type="Gramene" id="AET4Gv20091800.15">
    <property type="protein sequence ID" value="AET4Gv20091800.15"/>
    <property type="gene ID" value="AET4Gv20091800"/>
</dbReference>
<reference evidence="2" key="2">
    <citation type="journal article" date="2017" name="Nat. Plants">
        <title>The Aegilops tauschii genome reveals multiple impacts of transposons.</title>
        <authorList>
            <person name="Zhao G."/>
            <person name="Zou C."/>
            <person name="Li K."/>
            <person name="Wang K."/>
            <person name="Li T."/>
            <person name="Gao L."/>
            <person name="Zhang X."/>
            <person name="Wang H."/>
            <person name="Yang Z."/>
            <person name="Liu X."/>
            <person name="Jiang W."/>
            <person name="Mao L."/>
            <person name="Kong X."/>
            <person name="Jiao Y."/>
            <person name="Jia J."/>
        </authorList>
    </citation>
    <scope>NUCLEOTIDE SEQUENCE [LARGE SCALE GENOMIC DNA]</scope>
    <source>
        <strain evidence="2">cv. AL8/78</strain>
    </source>
</reference>
<sequence>MCSINGVPCIDTISFVADPGDRITLEAAAAHPWVAGDEGPVPEYMCRCGFGRRKRNGSQEAVQ</sequence>
<accession>A0A453H7A8</accession>
<proteinExistence type="predicted"/>
<dbReference type="Proteomes" id="UP000015105">
    <property type="component" value="Chromosome 4D"/>
</dbReference>
<evidence type="ECO:0000313" key="1">
    <source>
        <dbReference type="EnsemblPlants" id="AET4Gv20091800.15"/>
    </source>
</evidence>
<protein>
    <submittedName>
        <fullName evidence="1">Uncharacterized protein</fullName>
    </submittedName>
</protein>
<reference evidence="1" key="5">
    <citation type="journal article" date="2021" name="G3 (Bethesda)">
        <title>Aegilops tauschii genome assembly Aet v5.0 features greater sequence contiguity and improved annotation.</title>
        <authorList>
            <person name="Wang L."/>
            <person name="Zhu T."/>
            <person name="Rodriguez J.C."/>
            <person name="Deal K.R."/>
            <person name="Dubcovsky J."/>
            <person name="McGuire P.E."/>
            <person name="Lux T."/>
            <person name="Spannagl M."/>
            <person name="Mayer K.F.X."/>
            <person name="Baldrich P."/>
            <person name="Meyers B.C."/>
            <person name="Huo N."/>
            <person name="Gu Y.Q."/>
            <person name="Zhou H."/>
            <person name="Devos K.M."/>
            <person name="Bennetzen J.L."/>
            <person name="Unver T."/>
            <person name="Budak H."/>
            <person name="Gulick P.J."/>
            <person name="Galiba G."/>
            <person name="Kalapos B."/>
            <person name="Nelson D.R."/>
            <person name="Li P."/>
            <person name="You F.M."/>
            <person name="Luo M.C."/>
            <person name="Dvorak J."/>
        </authorList>
    </citation>
    <scope>NUCLEOTIDE SEQUENCE [LARGE SCALE GENOMIC DNA]</scope>
    <source>
        <strain evidence="1">cv. AL8/78</strain>
    </source>
</reference>
<keyword evidence="2" id="KW-1185">Reference proteome</keyword>
<name>A0A453H7A8_AEGTS</name>
<organism evidence="1 2">
    <name type="scientific">Aegilops tauschii subsp. strangulata</name>
    <name type="common">Goatgrass</name>
    <dbReference type="NCBI Taxonomy" id="200361"/>
    <lineage>
        <taxon>Eukaryota</taxon>
        <taxon>Viridiplantae</taxon>
        <taxon>Streptophyta</taxon>
        <taxon>Embryophyta</taxon>
        <taxon>Tracheophyta</taxon>
        <taxon>Spermatophyta</taxon>
        <taxon>Magnoliopsida</taxon>
        <taxon>Liliopsida</taxon>
        <taxon>Poales</taxon>
        <taxon>Poaceae</taxon>
        <taxon>BOP clade</taxon>
        <taxon>Pooideae</taxon>
        <taxon>Triticodae</taxon>
        <taxon>Triticeae</taxon>
        <taxon>Triticinae</taxon>
        <taxon>Aegilops</taxon>
    </lineage>
</organism>
<dbReference type="EnsemblPlants" id="AET4Gv20091800.15">
    <property type="protein sequence ID" value="AET4Gv20091800.15"/>
    <property type="gene ID" value="AET4Gv20091800"/>
</dbReference>
<reference evidence="1" key="4">
    <citation type="submission" date="2019-03" db="UniProtKB">
        <authorList>
            <consortium name="EnsemblPlants"/>
        </authorList>
    </citation>
    <scope>IDENTIFICATION</scope>
</reference>
<reference evidence="1" key="3">
    <citation type="journal article" date="2017" name="Nature">
        <title>Genome sequence of the progenitor of the wheat D genome Aegilops tauschii.</title>
        <authorList>
            <person name="Luo M.C."/>
            <person name="Gu Y.Q."/>
            <person name="Puiu D."/>
            <person name="Wang H."/>
            <person name="Twardziok S.O."/>
            <person name="Deal K.R."/>
            <person name="Huo N."/>
            <person name="Zhu T."/>
            <person name="Wang L."/>
            <person name="Wang Y."/>
            <person name="McGuire P.E."/>
            <person name="Liu S."/>
            <person name="Long H."/>
            <person name="Ramasamy R.K."/>
            <person name="Rodriguez J.C."/>
            <person name="Van S.L."/>
            <person name="Yuan L."/>
            <person name="Wang Z."/>
            <person name="Xia Z."/>
            <person name="Xiao L."/>
            <person name="Anderson O.D."/>
            <person name="Ouyang S."/>
            <person name="Liang Y."/>
            <person name="Zimin A.V."/>
            <person name="Pertea G."/>
            <person name="Qi P."/>
            <person name="Bennetzen J.L."/>
            <person name="Dai X."/>
            <person name="Dawson M.W."/>
            <person name="Muller H.G."/>
            <person name="Kugler K."/>
            <person name="Rivarola-Duarte L."/>
            <person name="Spannagl M."/>
            <person name="Mayer K.F.X."/>
            <person name="Lu F.H."/>
            <person name="Bevan M.W."/>
            <person name="Leroy P."/>
            <person name="Li P."/>
            <person name="You F.M."/>
            <person name="Sun Q."/>
            <person name="Liu Z."/>
            <person name="Lyons E."/>
            <person name="Wicker T."/>
            <person name="Salzberg S.L."/>
            <person name="Devos K.M."/>
            <person name="Dvorak J."/>
        </authorList>
    </citation>
    <scope>NUCLEOTIDE SEQUENCE [LARGE SCALE GENOMIC DNA]</scope>
    <source>
        <strain evidence="1">cv. AL8/78</strain>
    </source>
</reference>
<reference evidence="2" key="1">
    <citation type="journal article" date="2014" name="Science">
        <title>Ancient hybridizations among the ancestral genomes of bread wheat.</title>
        <authorList>
            <consortium name="International Wheat Genome Sequencing Consortium,"/>
            <person name="Marcussen T."/>
            <person name="Sandve S.R."/>
            <person name="Heier L."/>
            <person name="Spannagl M."/>
            <person name="Pfeifer M."/>
            <person name="Jakobsen K.S."/>
            <person name="Wulff B.B."/>
            <person name="Steuernagel B."/>
            <person name="Mayer K.F."/>
            <person name="Olsen O.A."/>
        </authorList>
    </citation>
    <scope>NUCLEOTIDE SEQUENCE [LARGE SCALE GENOMIC DNA]</scope>
    <source>
        <strain evidence="2">cv. AL8/78</strain>
    </source>
</reference>
<evidence type="ECO:0000313" key="2">
    <source>
        <dbReference type="Proteomes" id="UP000015105"/>
    </source>
</evidence>